<dbReference type="PANTHER" id="PTHR28457:SF2">
    <property type="entry name" value="SIMILAR TO 4930578I06RIK PROTEIN"/>
    <property type="match status" value="1"/>
</dbReference>
<evidence type="ECO:0008006" key="3">
    <source>
        <dbReference type="Google" id="ProtNLM"/>
    </source>
</evidence>
<proteinExistence type="predicted"/>
<accession>A0A7J8BNR7</accession>
<keyword evidence="2" id="KW-1185">Reference proteome</keyword>
<evidence type="ECO:0000313" key="1">
    <source>
        <dbReference type="EMBL" id="KAF6400513.1"/>
    </source>
</evidence>
<dbReference type="Proteomes" id="UP000593571">
    <property type="component" value="Unassembled WGS sequence"/>
</dbReference>
<comment type="caution">
    <text evidence="1">The sequence shown here is derived from an EMBL/GenBank/DDBJ whole genome shotgun (WGS) entry which is preliminary data.</text>
</comment>
<dbReference type="InterPro" id="IPR032727">
    <property type="entry name" value="CLAMP"/>
</dbReference>
<dbReference type="AlphaFoldDB" id="A0A7J8BNR7"/>
<gene>
    <name evidence="1" type="ORF">HJG63_001929</name>
</gene>
<reference evidence="1 2" key="1">
    <citation type="journal article" date="2020" name="Nature">
        <title>Six reference-quality genomes reveal evolution of bat adaptations.</title>
        <authorList>
            <person name="Jebb D."/>
            <person name="Huang Z."/>
            <person name="Pippel M."/>
            <person name="Hughes G.M."/>
            <person name="Lavrichenko K."/>
            <person name="Devanna P."/>
            <person name="Winkler S."/>
            <person name="Jermiin L.S."/>
            <person name="Skirmuntt E.C."/>
            <person name="Katzourakis A."/>
            <person name="Burkitt-Gray L."/>
            <person name="Ray D.A."/>
            <person name="Sullivan K.A.M."/>
            <person name="Roscito J.G."/>
            <person name="Kirilenko B.M."/>
            <person name="Davalos L.M."/>
            <person name="Corthals A.P."/>
            <person name="Power M.L."/>
            <person name="Jones G."/>
            <person name="Ransome R.D."/>
            <person name="Dechmann D.K.N."/>
            <person name="Locatelli A.G."/>
            <person name="Puechmaille S.J."/>
            <person name="Fedrigo O."/>
            <person name="Jarvis E.D."/>
            <person name="Hiller M."/>
            <person name="Vernes S.C."/>
            <person name="Myers E.W."/>
            <person name="Teeling E.C."/>
        </authorList>
    </citation>
    <scope>NUCLEOTIDE SEQUENCE [LARGE SCALE GENOMIC DNA]</scope>
    <source>
        <strain evidence="1">MRouAeg1</strain>
        <tissue evidence="1">Muscle</tissue>
    </source>
</reference>
<sequence length="293" mass="34175">MALLTPQGVKEVFQFQKTEGRAHLRRLLNWEEFDELRDSRRSILLDTLYESIIFAVGKGFPWVEVAKVVKFTEELIKETKGYSITEAVTILGNKLRDYQGQFNTTHLLALCDYFHNTFIRHYKLYQYVLGQDQEVDLTVTHLEVCVPPQPLPLTEGMDRELWKHEQQVAELSAAEEQKRAHALLLKEALHLEQELMLQKKFSEVLARQTRVLKREELENLVHEAVRIQIEYLKKLLQCEIQITFDILDLKLQKKALNLNAPVPFPLSVTGQPGQDESLRFNRANRRKKAKAKN</sequence>
<evidence type="ECO:0000313" key="2">
    <source>
        <dbReference type="Proteomes" id="UP000593571"/>
    </source>
</evidence>
<dbReference type="Pfam" id="PF14769">
    <property type="entry name" value="CLAMP"/>
    <property type="match status" value="1"/>
</dbReference>
<dbReference type="PANTHER" id="PTHR28457">
    <property type="entry name" value="COILED-COIL DOMAIN-CONTAINING PROTEIN 189"/>
    <property type="match status" value="1"/>
</dbReference>
<name>A0A7J8BNR7_ROUAE</name>
<protein>
    <recommendedName>
        <fullName evidence="3">4930578I06Rik protein</fullName>
    </recommendedName>
</protein>
<dbReference type="EMBL" id="JACASE010000016">
    <property type="protein sequence ID" value="KAF6400513.1"/>
    <property type="molecule type" value="Genomic_DNA"/>
</dbReference>
<dbReference type="OrthoDB" id="6103133at2759"/>
<organism evidence="1 2">
    <name type="scientific">Rousettus aegyptiacus</name>
    <name type="common">Egyptian fruit bat</name>
    <name type="synonym">Pteropus aegyptiacus</name>
    <dbReference type="NCBI Taxonomy" id="9407"/>
    <lineage>
        <taxon>Eukaryota</taxon>
        <taxon>Metazoa</taxon>
        <taxon>Chordata</taxon>
        <taxon>Craniata</taxon>
        <taxon>Vertebrata</taxon>
        <taxon>Euteleostomi</taxon>
        <taxon>Mammalia</taxon>
        <taxon>Eutheria</taxon>
        <taxon>Laurasiatheria</taxon>
        <taxon>Chiroptera</taxon>
        <taxon>Yinpterochiroptera</taxon>
        <taxon>Pteropodoidea</taxon>
        <taxon>Pteropodidae</taxon>
        <taxon>Rousettinae</taxon>
        <taxon>Rousettus</taxon>
    </lineage>
</organism>